<feature type="compositionally biased region" description="Low complexity" evidence="1">
    <location>
        <begin position="49"/>
        <end position="64"/>
    </location>
</feature>
<dbReference type="AlphaFoldDB" id="A0A6A6RWN2"/>
<dbReference type="Proteomes" id="UP000799753">
    <property type="component" value="Unassembled WGS sequence"/>
</dbReference>
<organism evidence="2 3">
    <name type="scientific">Massarina eburnea CBS 473.64</name>
    <dbReference type="NCBI Taxonomy" id="1395130"/>
    <lineage>
        <taxon>Eukaryota</taxon>
        <taxon>Fungi</taxon>
        <taxon>Dikarya</taxon>
        <taxon>Ascomycota</taxon>
        <taxon>Pezizomycotina</taxon>
        <taxon>Dothideomycetes</taxon>
        <taxon>Pleosporomycetidae</taxon>
        <taxon>Pleosporales</taxon>
        <taxon>Massarineae</taxon>
        <taxon>Massarinaceae</taxon>
        <taxon>Massarina</taxon>
    </lineage>
</organism>
<keyword evidence="3" id="KW-1185">Reference proteome</keyword>
<gene>
    <name evidence="2" type="ORF">P280DRAFT_55460</name>
</gene>
<sequence length="103" mass="11406">MSPLTIYLKVKRTQTQSPIHPSPSIPFHSTTSSAKRDDIFREKDPGLHSSTPSSMPSQMSSLSISTTLPHIRATISIHPVLARHSTPQSPHFNTHTEKRTTVP</sequence>
<protein>
    <submittedName>
        <fullName evidence="2">Uncharacterized protein</fullName>
    </submittedName>
</protein>
<feature type="compositionally biased region" description="Basic and acidic residues" evidence="1">
    <location>
        <begin position="34"/>
        <end position="46"/>
    </location>
</feature>
<feature type="region of interest" description="Disordered" evidence="1">
    <location>
        <begin position="82"/>
        <end position="103"/>
    </location>
</feature>
<accession>A0A6A6RWN2</accession>
<evidence type="ECO:0000313" key="3">
    <source>
        <dbReference type="Proteomes" id="UP000799753"/>
    </source>
</evidence>
<dbReference type="EMBL" id="MU006787">
    <property type="protein sequence ID" value="KAF2639171.1"/>
    <property type="molecule type" value="Genomic_DNA"/>
</dbReference>
<evidence type="ECO:0000256" key="1">
    <source>
        <dbReference type="SAM" id="MobiDB-lite"/>
    </source>
</evidence>
<evidence type="ECO:0000313" key="2">
    <source>
        <dbReference type="EMBL" id="KAF2639171.1"/>
    </source>
</evidence>
<feature type="region of interest" description="Disordered" evidence="1">
    <location>
        <begin position="12"/>
        <end position="64"/>
    </location>
</feature>
<feature type="compositionally biased region" description="Basic and acidic residues" evidence="1">
    <location>
        <begin position="94"/>
        <end position="103"/>
    </location>
</feature>
<name>A0A6A6RWN2_9PLEO</name>
<reference evidence="2" key="1">
    <citation type="journal article" date="2020" name="Stud. Mycol.">
        <title>101 Dothideomycetes genomes: a test case for predicting lifestyles and emergence of pathogens.</title>
        <authorList>
            <person name="Haridas S."/>
            <person name="Albert R."/>
            <person name="Binder M."/>
            <person name="Bloem J."/>
            <person name="Labutti K."/>
            <person name="Salamov A."/>
            <person name="Andreopoulos B."/>
            <person name="Baker S."/>
            <person name="Barry K."/>
            <person name="Bills G."/>
            <person name="Bluhm B."/>
            <person name="Cannon C."/>
            <person name="Castanera R."/>
            <person name="Culley D."/>
            <person name="Daum C."/>
            <person name="Ezra D."/>
            <person name="Gonzalez J."/>
            <person name="Henrissat B."/>
            <person name="Kuo A."/>
            <person name="Liang C."/>
            <person name="Lipzen A."/>
            <person name="Lutzoni F."/>
            <person name="Magnuson J."/>
            <person name="Mondo S."/>
            <person name="Nolan M."/>
            <person name="Ohm R."/>
            <person name="Pangilinan J."/>
            <person name="Park H.-J."/>
            <person name="Ramirez L."/>
            <person name="Alfaro M."/>
            <person name="Sun H."/>
            <person name="Tritt A."/>
            <person name="Yoshinaga Y."/>
            <person name="Zwiers L.-H."/>
            <person name="Turgeon B."/>
            <person name="Goodwin S."/>
            <person name="Spatafora J."/>
            <person name="Crous P."/>
            <person name="Grigoriev I."/>
        </authorList>
    </citation>
    <scope>NUCLEOTIDE SEQUENCE</scope>
    <source>
        <strain evidence="2">CBS 473.64</strain>
    </source>
</reference>
<proteinExistence type="predicted"/>